<dbReference type="GO" id="GO:0003723">
    <property type="term" value="F:RNA binding"/>
    <property type="evidence" value="ECO:0007669"/>
    <property type="project" value="InterPro"/>
</dbReference>
<dbReference type="Proteomes" id="UP000775213">
    <property type="component" value="Unassembled WGS sequence"/>
</dbReference>
<organism evidence="2 3">
    <name type="scientific">Dendrobium chrysotoxum</name>
    <name type="common">Orchid</name>
    <dbReference type="NCBI Taxonomy" id="161865"/>
    <lineage>
        <taxon>Eukaryota</taxon>
        <taxon>Viridiplantae</taxon>
        <taxon>Streptophyta</taxon>
        <taxon>Embryophyta</taxon>
        <taxon>Tracheophyta</taxon>
        <taxon>Spermatophyta</taxon>
        <taxon>Magnoliopsida</taxon>
        <taxon>Liliopsida</taxon>
        <taxon>Asparagales</taxon>
        <taxon>Orchidaceae</taxon>
        <taxon>Epidendroideae</taxon>
        <taxon>Malaxideae</taxon>
        <taxon>Dendrobiinae</taxon>
        <taxon>Dendrobium</taxon>
    </lineage>
</organism>
<dbReference type="Pfam" id="PF01535">
    <property type="entry name" value="PPR"/>
    <property type="match status" value="2"/>
</dbReference>
<proteinExistence type="predicted"/>
<keyword evidence="1" id="KW-0677">Repeat</keyword>
<evidence type="ECO:0000256" key="1">
    <source>
        <dbReference type="ARBA" id="ARBA00022737"/>
    </source>
</evidence>
<dbReference type="PANTHER" id="PTHR47926:SF375">
    <property type="entry name" value="PENTATRICOPEPTIDE REPEAT-CONTAINING PROTEIN"/>
    <property type="match status" value="1"/>
</dbReference>
<evidence type="ECO:0008006" key="4">
    <source>
        <dbReference type="Google" id="ProtNLM"/>
    </source>
</evidence>
<dbReference type="EMBL" id="JAGFBR010000009">
    <property type="protein sequence ID" value="KAH0461717.1"/>
    <property type="molecule type" value="Genomic_DNA"/>
</dbReference>
<accession>A0AAV7H1N0</accession>
<dbReference type="NCBIfam" id="TIGR00756">
    <property type="entry name" value="PPR"/>
    <property type="match status" value="1"/>
</dbReference>
<dbReference type="InterPro" id="IPR011990">
    <property type="entry name" value="TPR-like_helical_dom_sf"/>
</dbReference>
<dbReference type="InterPro" id="IPR002885">
    <property type="entry name" value="PPR_rpt"/>
</dbReference>
<reference evidence="2 3" key="1">
    <citation type="journal article" date="2021" name="Hortic Res">
        <title>Chromosome-scale assembly of the Dendrobium chrysotoxum genome enhances the understanding of orchid evolution.</title>
        <authorList>
            <person name="Zhang Y."/>
            <person name="Zhang G.Q."/>
            <person name="Zhang D."/>
            <person name="Liu X.D."/>
            <person name="Xu X.Y."/>
            <person name="Sun W.H."/>
            <person name="Yu X."/>
            <person name="Zhu X."/>
            <person name="Wang Z.W."/>
            <person name="Zhao X."/>
            <person name="Zhong W.Y."/>
            <person name="Chen H."/>
            <person name="Yin W.L."/>
            <person name="Huang T."/>
            <person name="Niu S.C."/>
            <person name="Liu Z.J."/>
        </authorList>
    </citation>
    <scope>NUCLEOTIDE SEQUENCE [LARGE SCALE GENOMIC DNA]</scope>
    <source>
        <strain evidence="2">Lindl</strain>
    </source>
</reference>
<dbReference type="AlphaFoldDB" id="A0AAV7H1N0"/>
<dbReference type="GO" id="GO:0009451">
    <property type="term" value="P:RNA modification"/>
    <property type="evidence" value="ECO:0007669"/>
    <property type="project" value="InterPro"/>
</dbReference>
<dbReference type="InterPro" id="IPR046960">
    <property type="entry name" value="PPR_At4g14850-like_plant"/>
</dbReference>
<evidence type="ECO:0000313" key="3">
    <source>
        <dbReference type="Proteomes" id="UP000775213"/>
    </source>
</evidence>
<name>A0AAV7H1N0_DENCH</name>
<evidence type="ECO:0000313" key="2">
    <source>
        <dbReference type="EMBL" id="KAH0461717.1"/>
    </source>
</evidence>
<sequence length="113" mass="12689">MIAAFAGINNVYEAALLFQEMIGSRTQPSQTTIVTMLALCADSGDLWYGTQLHCYAIRHGFEHYPPIANSIVDMYCKSGRVSVAHKVFNMMAGHDKRSLRAMPHNERELPCRN</sequence>
<comment type="caution">
    <text evidence="2">The sequence shown here is derived from an EMBL/GenBank/DDBJ whole genome shotgun (WGS) entry which is preliminary data.</text>
</comment>
<dbReference type="Gene3D" id="1.25.40.10">
    <property type="entry name" value="Tetratricopeptide repeat domain"/>
    <property type="match status" value="1"/>
</dbReference>
<keyword evidence="3" id="KW-1185">Reference proteome</keyword>
<dbReference type="PANTHER" id="PTHR47926">
    <property type="entry name" value="PENTATRICOPEPTIDE REPEAT-CONTAINING PROTEIN"/>
    <property type="match status" value="1"/>
</dbReference>
<protein>
    <recommendedName>
        <fullName evidence="4">Pentatricopeptide repeat-containing protein</fullName>
    </recommendedName>
</protein>
<gene>
    <name evidence="2" type="ORF">IEQ34_009292</name>
</gene>